<proteinExistence type="predicted"/>
<reference evidence="2 3" key="1">
    <citation type="submission" date="2020-08" db="EMBL/GenBank/DDBJ databases">
        <title>Genomic Encyclopedia of Type Strains, Phase IV (KMG-V): Genome sequencing to study the core and pangenomes of soil and plant-associated prokaryotes.</title>
        <authorList>
            <person name="Whitman W."/>
        </authorList>
    </citation>
    <scope>NUCLEOTIDE SEQUENCE [LARGE SCALE GENOMIC DNA]</scope>
    <source>
        <strain evidence="2 3">B3ACCR2</strain>
    </source>
</reference>
<name>A0A839Q0U5_9MICO</name>
<feature type="region of interest" description="Disordered" evidence="1">
    <location>
        <begin position="30"/>
        <end position="55"/>
    </location>
</feature>
<dbReference type="AlphaFoldDB" id="A0A839Q0U5"/>
<gene>
    <name evidence="2" type="ORF">FHW14_001857</name>
</gene>
<sequence>MSSYSWFIGCGLGFVVLVALERRHPQIPVLDPSDPGVNLGDEDEQASVASARTAG</sequence>
<dbReference type="EMBL" id="JACHVT010000004">
    <property type="protein sequence ID" value="MBB2986692.1"/>
    <property type="molecule type" value="Genomic_DNA"/>
</dbReference>
<evidence type="ECO:0000313" key="3">
    <source>
        <dbReference type="Proteomes" id="UP000590811"/>
    </source>
</evidence>
<dbReference type="Proteomes" id="UP000590811">
    <property type="component" value="Unassembled WGS sequence"/>
</dbReference>
<dbReference type="RefSeq" id="WP_184509923.1">
    <property type="nucleotide sequence ID" value="NZ_JACHVT010000004.1"/>
</dbReference>
<accession>A0A839Q0U5</accession>
<organism evidence="2 3">
    <name type="scientific">Terracoccus luteus</name>
    <dbReference type="NCBI Taxonomy" id="53356"/>
    <lineage>
        <taxon>Bacteria</taxon>
        <taxon>Bacillati</taxon>
        <taxon>Actinomycetota</taxon>
        <taxon>Actinomycetes</taxon>
        <taxon>Micrococcales</taxon>
        <taxon>Intrasporangiaceae</taxon>
        <taxon>Terracoccus</taxon>
    </lineage>
</organism>
<protein>
    <submittedName>
        <fullName evidence="2">Uncharacterized protein</fullName>
    </submittedName>
</protein>
<evidence type="ECO:0000256" key="1">
    <source>
        <dbReference type="SAM" id="MobiDB-lite"/>
    </source>
</evidence>
<comment type="caution">
    <text evidence="2">The sequence shown here is derived from an EMBL/GenBank/DDBJ whole genome shotgun (WGS) entry which is preliminary data.</text>
</comment>
<evidence type="ECO:0000313" key="2">
    <source>
        <dbReference type="EMBL" id="MBB2986692.1"/>
    </source>
</evidence>